<dbReference type="AlphaFoldDB" id="A0A0M9VSB7"/>
<dbReference type="InterPro" id="IPR053178">
    <property type="entry name" value="Osmoadaptation_assoc"/>
</dbReference>
<keyword evidence="2" id="KW-1185">Reference proteome</keyword>
<evidence type="ECO:0000313" key="2">
    <source>
        <dbReference type="Proteomes" id="UP000053831"/>
    </source>
</evidence>
<dbReference type="Proteomes" id="UP000053831">
    <property type="component" value="Unassembled WGS sequence"/>
</dbReference>
<evidence type="ECO:0000313" key="1">
    <source>
        <dbReference type="EMBL" id="KOS17519.1"/>
    </source>
</evidence>
<dbReference type="PANTHER" id="PTHR38111">
    <property type="entry name" value="ZN(2)-C6 FUNGAL-TYPE DOMAIN-CONTAINING PROTEIN-RELATED"/>
    <property type="match status" value="1"/>
</dbReference>
<comment type="caution">
    <text evidence="1">The sequence shown here is derived from an EMBL/GenBank/DDBJ whole genome shotgun (WGS) entry which is preliminary data.</text>
</comment>
<accession>A0A0M9VSB7</accession>
<dbReference type="PANTHER" id="PTHR38111:SF9">
    <property type="entry name" value="ZN(2)-C6 FUNGAL-TYPE DOMAIN-CONTAINING PROTEIN"/>
    <property type="match status" value="1"/>
</dbReference>
<sequence>MADSAFGRRETFLSSPDWLSLPWEQHPKSLLDLLFDMVLQLPALFVKVDQILPLQATLARQAHAKELLRHCLMLEGRFRLWLQEAYKATEEHPYPFWARDMRDPAGDVPFEDTYTFRDAHTSLMFLYYWMSQIPFHRCIESLHAVVLQPAVDAYPGIWTDLPDDLQIDPARYRDGRELAANICRGLDSALDSTIQPDILVAPMTVALDYFREMGALCQDGVLEILWLEAFKKRLASKSQAVADVLQVHRWVEVTKF</sequence>
<dbReference type="OrthoDB" id="3145928at2759"/>
<reference evidence="1 2" key="1">
    <citation type="submission" date="2015-07" db="EMBL/GenBank/DDBJ databases">
        <title>The genome of the fungus Escovopsis weberi, a specialized disease agent of ant agriculture.</title>
        <authorList>
            <person name="de Man T.J."/>
            <person name="Stajich J.E."/>
            <person name="Kubicek C.P."/>
            <person name="Chenthamara K."/>
            <person name="Atanasova L."/>
            <person name="Druzhinina I.S."/>
            <person name="Birnbaum S."/>
            <person name="Barribeau S.M."/>
            <person name="Teiling C."/>
            <person name="Suen G."/>
            <person name="Currie C."/>
            <person name="Gerardo N.M."/>
        </authorList>
    </citation>
    <scope>NUCLEOTIDE SEQUENCE [LARGE SCALE GENOMIC DNA]</scope>
</reference>
<organism evidence="1 2">
    <name type="scientific">Escovopsis weberi</name>
    <dbReference type="NCBI Taxonomy" id="150374"/>
    <lineage>
        <taxon>Eukaryota</taxon>
        <taxon>Fungi</taxon>
        <taxon>Dikarya</taxon>
        <taxon>Ascomycota</taxon>
        <taxon>Pezizomycotina</taxon>
        <taxon>Sordariomycetes</taxon>
        <taxon>Hypocreomycetidae</taxon>
        <taxon>Hypocreales</taxon>
        <taxon>Hypocreaceae</taxon>
        <taxon>Escovopsis</taxon>
    </lineage>
</organism>
<dbReference type="STRING" id="150374.A0A0M9VSB7"/>
<gene>
    <name evidence="1" type="ORF">ESCO_003108</name>
</gene>
<proteinExistence type="predicted"/>
<name>A0A0M9VSB7_ESCWE</name>
<dbReference type="EMBL" id="LGSR01000022">
    <property type="protein sequence ID" value="KOS17519.1"/>
    <property type="molecule type" value="Genomic_DNA"/>
</dbReference>
<protein>
    <submittedName>
        <fullName evidence="1">Uncharacterized protein</fullName>
    </submittedName>
</protein>